<accession>A0A816BUE3</accession>
<keyword evidence="5" id="KW-1185">Reference proteome</keyword>
<dbReference type="EMBL" id="CAJNOK010045999">
    <property type="protein sequence ID" value="CAF1581350.1"/>
    <property type="molecule type" value="Genomic_DNA"/>
</dbReference>
<dbReference type="Proteomes" id="UP000682733">
    <property type="component" value="Unassembled WGS sequence"/>
</dbReference>
<dbReference type="Proteomes" id="UP000681722">
    <property type="component" value="Unassembled WGS sequence"/>
</dbReference>
<evidence type="ECO:0000313" key="5">
    <source>
        <dbReference type="Proteomes" id="UP000663829"/>
    </source>
</evidence>
<organism evidence="2 5">
    <name type="scientific">Didymodactylos carnosus</name>
    <dbReference type="NCBI Taxonomy" id="1234261"/>
    <lineage>
        <taxon>Eukaryota</taxon>
        <taxon>Metazoa</taxon>
        <taxon>Spiralia</taxon>
        <taxon>Gnathifera</taxon>
        <taxon>Rotifera</taxon>
        <taxon>Eurotatoria</taxon>
        <taxon>Bdelloidea</taxon>
        <taxon>Philodinida</taxon>
        <taxon>Philodinidae</taxon>
        <taxon>Didymodactylos</taxon>
    </lineage>
</organism>
<name>A0A816BUE3_9BILA</name>
<evidence type="ECO:0000313" key="2">
    <source>
        <dbReference type="EMBL" id="CAF1612083.1"/>
    </source>
</evidence>
<dbReference type="AlphaFoldDB" id="A0A816BUE3"/>
<dbReference type="EMBL" id="CAJOBA010069096">
    <property type="protein sequence ID" value="CAF4380955.1"/>
    <property type="molecule type" value="Genomic_DNA"/>
</dbReference>
<evidence type="ECO:0000313" key="3">
    <source>
        <dbReference type="EMBL" id="CAF4380955.1"/>
    </source>
</evidence>
<evidence type="ECO:0000313" key="1">
    <source>
        <dbReference type="EMBL" id="CAF1581350.1"/>
    </source>
</evidence>
<sequence>MASIITGCCETLRNVAGCGDQTILKLCFDKLIKEKLSIHDQGEILSALSNVKLDVFGRELFSTFQDTYTDLLQKWNKGETLSNLESSIFKQIGALFTKLADEVTAIEVLQRVLLNKPLIESMEICMQNVEYFLQDVNLTAVSCMLHALRKIQDSRTEIQDDPSLLRLSDPILNCICSSYYY</sequence>
<dbReference type="Proteomes" id="UP000677228">
    <property type="component" value="Unassembled WGS sequence"/>
</dbReference>
<proteinExistence type="predicted"/>
<comment type="caution">
    <text evidence="2">The sequence shown here is derived from an EMBL/GenBank/DDBJ whole genome shotgun (WGS) entry which is preliminary data.</text>
</comment>
<dbReference type="Proteomes" id="UP000663829">
    <property type="component" value="Unassembled WGS sequence"/>
</dbReference>
<dbReference type="EMBL" id="CAJNOQ010038308">
    <property type="protein sequence ID" value="CAF1612083.1"/>
    <property type="molecule type" value="Genomic_DNA"/>
</dbReference>
<reference evidence="2" key="1">
    <citation type="submission" date="2021-02" db="EMBL/GenBank/DDBJ databases">
        <authorList>
            <person name="Nowell W R."/>
        </authorList>
    </citation>
    <scope>NUCLEOTIDE SEQUENCE</scope>
</reference>
<evidence type="ECO:0000313" key="4">
    <source>
        <dbReference type="EMBL" id="CAF4495657.1"/>
    </source>
</evidence>
<dbReference type="EMBL" id="CAJOBC010105101">
    <property type="protein sequence ID" value="CAF4495657.1"/>
    <property type="molecule type" value="Genomic_DNA"/>
</dbReference>
<protein>
    <submittedName>
        <fullName evidence="2">Uncharacterized protein</fullName>
    </submittedName>
</protein>
<gene>
    <name evidence="2" type="ORF">GPM918_LOCUS43151</name>
    <name evidence="1" type="ORF">OVA965_LOCUS40993</name>
    <name evidence="4" type="ORF">SRO942_LOCUS44561</name>
    <name evidence="3" type="ORF">TMI583_LOCUS42540</name>
</gene>